<dbReference type="InterPro" id="IPR001810">
    <property type="entry name" value="F-box_dom"/>
</dbReference>
<name>A0AAD7J352_9AGAR</name>
<sequence>MSTDVPSSCPCDLTCSMHFTAQTSRQHIPSPYPHLLSTTAGPSSDAEAAVLLAAVERAGEEISRLDEALERLHHRQKELDAFAKTHRAVLSVLRRVPDEILLEIFQHLLTPTRELDSSSTAPWVVGRVCRRWRIVALTSPRLWRHFNLPDLRIAQSRLLSTVLPVQLERARGTPISIEFGRFETFQPIIDFFLCVITMGGPEVNLLPSLPAVVNLMLELDGDTFPRDMLIPWSQLHNCNVHNLELLDLLWVLPQLALDANVTIRGAFDPDPSALEITTFVGSLKLVYFSGTFLIDFLAHLVAPALHTFCLTASVVDRVAGMGQAIVAFLGLTQRTLKRLLLPMVLSEDDLVLILESPHLRDVVHVDIPASIFSPRAIAALGASPLPALRKLVLCGTDLDETALLAALATHHQSILLSRERKGLDAHSGLQLVLL</sequence>
<organism evidence="2 3">
    <name type="scientific">Mycena metata</name>
    <dbReference type="NCBI Taxonomy" id="1033252"/>
    <lineage>
        <taxon>Eukaryota</taxon>
        <taxon>Fungi</taxon>
        <taxon>Dikarya</taxon>
        <taxon>Basidiomycota</taxon>
        <taxon>Agaricomycotina</taxon>
        <taxon>Agaricomycetes</taxon>
        <taxon>Agaricomycetidae</taxon>
        <taxon>Agaricales</taxon>
        <taxon>Marasmiineae</taxon>
        <taxon>Mycenaceae</taxon>
        <taxon>Mycena</taxon>
    </lineage>
</organism>
<protein>
    <recommendedName>
        <fullName evidence="1">F-box domain-containing protein</fullName>
    </recommendedName>
</protein>
<gene>
    <name evidence="2" type="ORF">B0H16DRAFT_1834570</name>
</gene>
<comment type="caution">
    <text evidence="2">The sequence shown here is derived from an EMBL/GenBank/DDBJ whole genome shotgun (WGS) entry which is preliminary data.</text>
</comment>
<dbReference type="AlphaFoldDB" id="A0AAD7J352"/>
<dbReference type="EMBL" id="JARKIB010000055">
    <property type="protein sequence ID" value="KAJ7753493.1"/>
    <property type="molecule type" value="Genomic_DNA"/>
</dbReference>
<dbReference type="InterPro" id="IPR036047">
    <property type="entry name" value="F-box-like_dom_sf"/>
</dbReference>
<dbReference type="Proteomes" id="UP001215598">
    <property type="component" value="Unassembled WGS sequence"/>
</dbReference>
<dbReference type="Gene3D" id="1.20.1280.50">
    <property type="match status" value="1"/>
</dbReference>
<dbReference type="SUPFAM" id="SSF81383">
    <property type="entry name" value="F-box domain"/>
    <property type="match status" value="1"/>
</dbReference>
<evidence type="ECO:0000259" key="1">
    <source>
        <dbReference type="Pfam" id="PF12937"/>
    </source>
</evidence>
<feature type="domain" description="F-box" evidence="1">
    <location>
        <begin position="95"/>
        <end position="148"/>
    </location>
</feature>
<keyword evidence="3" id="KW-1185">Reference proteome</keyword>
<evidence type="ECO:0000313" key="2">
    <source>
        <dbReference type="EMBL" id="KAJ7753493.1"/>
    </source>
</evidence>
<accession>A0AAD7J352</accession>
<evidence type="ECO:0000313" key="3">
    <source>
        <dbReference type="Proteomes" id="UP001215598"/>
    </source>
</evidence>
<reference evidence="2" key="1">
    <citation type="submission" date="2023-03" db="EMBL/GenBank/DDBJ databases">
        <title>Massive genome expansion in bonnet fungi (Mycena s.s.) driven by repeated elements and novel gene families across ecological guilds.</title>
        <authorList>
            <consortium name="Lawrence Berkeley National Laboratory"/>
            <person name="Harder C.B."/>
            <person name="Miyauchi S."/>
            <person name="Viragh M."/>
            <person name="Kuo A."/>
            <person name="Thoen E."/>
            <person name="Andreopoulos B."/>
            <person name="Lu D."/>
            <person name="Skrede I."/>
            <person name="Drula E."/>
            <person name="Henrissat B."/>
            <person name="Morin E."/>
            <person name="Kohler A."/>
            <person name="Barry K."/>
            <person name="LaButti K."/>
            <person name="Morin E."/>
            <person name="Salamov A."/>
            <person name="Lipzen A."/>
            <person name="Mereny Z."/>
            <person name="Hegedus B."/>
            <person name="Baldrian P."/>
            <person name="Stursova M."/>
            <person name="Weitz H."/>
            <person name="Taylor A."/>
            <person name="Grigoriev I.V."/>
            <person name="Nagy L.G."/>
            <person name="Martin F."/>
            <person name="Kauserud H."/>
        </authorList>
    </citation>
    <scope>NUCLEOTIDE SEQUENCE</scope>
    <source>
        <strain evidence="2">CBHHK182m</strain>
    </source>
</reference>
<dbReference type="Pfam" id="PF12937">
    <property type="entry name" value="F-box-like"/>
    <property type="match status" value="1"/>
</dbReference>
<proteinExistence type="predicted"/>